<dbReference type="Proteomes" id="UP001500167">
    <property type="component" value="Unassembled WGS sequence"/>
</dbReference>
<keyword evidence="2" id="KW-1185">Reference proteome</keyword>
<gene>
    <name evidence="1" type="ORF">GCM10022218_28370</name>
</gene>
<protein>
    <submittedName>
        <fullName evidence="1">Uncharacterized protein</fullName>
    </submittedName>
</protein>
<reference evidence="2" key="1">
    <citation type="journal article" date="2019" name="Int. J. Syst. Evol. Microbiol.">
        <title>The Global Catalogue of Microorganisms (GCM) 10K type strain sequencing project: providing services to taxonomists for standard genome sequencing and annotation.</title>
        <authorList>
            <consortium name="The Broad Institute Genomics Platform"/>
            <consortium name="The Broad Institute Genome Sequencing Center for Infectious Disease"/>
            <person name="Wu L."/>
            <person name="Ma J."/>
        </authorList>
    </citation>
    <scope>NUCLEOTIDE SEQUENCE [LARGE SCALE GENOMIC DNA]</scope>
    <source>
        <strain evidence="2">JCM 16722</strain>
    </source>
</reference>
<proteinExistence type="predicted"/>
<organism evidence="1 2">
    <name type="scientific">Sphingobacterium ginsenosidimutans</name>
    <dbReference type="NCBI Taxonomy" id="687845"/>
    <lineage>
        <taxon>Bacteria</taxon>
        <taxon>Pseudomonadati</taxon>
        <taxon>Bacteroidota</taxon>
        <taxon>Sphingobacteriia</taxon>
        <taxon>Sphingobacteriales</taxon>
        <taxon>Sphingobacteriaceae</taxon>
        <taxon>Sphingobacterium</taxon>
    </lineage>
</organism>
<accession>A0ABP8A5B9</accession>
<name>A0ABP8A5B9_9SPHI</name>
<sequence>MSYLVNNAANFDAVSTIINYYLDGTKSRMPNEKRINDLLKEIRNSKSGNPSWGF</sequence>
<comment type="caution">
    <text evidence="1">The sequence shown here is derived from an EMBL/GenBank/DDBJ whole genome shotgun (WGS) entry which is preliminary data.</text>
</comment>
<evidence type="ECO:0000313" key="2">
    <source>
        <dbReference type="Proteomes" id="UP001500167"/>
    </source>
</evidence>
<dbReference type="EMBL" id="BAAAZK010000007">
    <property type="protein sequence ID" value="GAA4178197.1"/>
    <property type="molecule type" value="Genomic_DNA"/>
</dbReference>
<evidence type="ECO:0000313" key="1">
    <source>
        <dbReference type="EMBL" id="GAA4178197.1"/>
    </source>
</evidence>